<dbReference type="PANTHER" id="PTHR11257:SF12">
    <property type="entry name" value="EJACULATORY BULB-SPECIFIC PROTEIN 3-RELATED"/>
    <property type="match status" value="1"/>
</dbReference>
<protein>
    <submittedName>
        <fullName evidence="2">CSP8</fullName>
    </submittedName>
</protein>
<feature type="signal peptide" evidence="1">
    <location>
        <begin position="1"/>
        <end position="16"/>
    </location>
</feature>
<dbReference type="InterPro" id="IPR036682">
    <property type="entry name" value="OS_D_A10/PebIII_sf"/>
</dbReference>
<name>A0AAU6ND47_9NEOP</name>
<dbReference type="Pfam" id="PF03392">
    <property type="entry name" value="OS-D"/>
    <property type="match status" value="1"/>
</dbReference>
<accession>A0AAU6ND47</accession>
<sequence length="124" mass="14568">MKAVFIVCALVVAVSARPEEQYTSKYDDINYQEIVDNDRLFESYFKCMMEEGKCTSEGKELKTHVPDALQTECSKCTPKQKEGTKYVIKHLINHRPQHWQRLRAKYDPQGKYADKYEKELKQLS</sequence>
<keyword evidence="1" id="KW-0732">Signal</keyword>
<dbReference type="SUPFAM" id="SSF100910">
    <property type="entry name" value="Chemosensory protein Csp2"/>
    <property type="match status" value="1"/>
</dbReference>
<dbReference type="Gene3D" id="1.10.2080.10">
    <property type="entry name" value="Insect odorant-binding protein A10/Ejaculatory bulb-specific protein 3"/>
    <property type="match status" value="1"/>
</dbReference>
<feature type="chain" id="PRO_5044019981" evidence="1">
    <location>
        <begin position="17"/>
        <end position="124"/>
    </location>
</feature>
<dbReference type="EMBL" id="ON420116">
    <property type="protein sequence ID" value="WWA59756.1"/>
    <property type="molecule type" value="mRNA"/>
</dbReference>
<dbReference type="AlphaFoldDB" id="A0AAU6ND47"/>
<evidence type="ECO:0000313" key="2">
    <source>
        <dbReference type="EMBL" id="WWA59756.1"/>
    </source>
</evidence>
<proteinExistence type="evidence at transcript level"/>
<dbReference type="InterPro" id="IPR005055">
    <property type="entry name" value="A10/PebIII"/>
</dbReference>
<organism evidence="2">
    <name type="scientific">Mythimna loreyi</name>
    <dbReference type="NCBI Taxonomy" id="667449"/>
    <lineage>
        <taxon>Eukaryota</taxon>
        <taxon>Metazoa</taxon>
        <taxon>Ecdysozoa</taxon>
        <taxon>Arthropoda</taxon>
        <taxon>Hexapoda</taxon>
        <taxon>Insecta</taxon>
        <taxon>Pterygota</taxon>
        <taxon>Neoptera</taxon>
        <taxon>Endopterygota</taxon>
        <taxon>Lepidoptera</taxon>
        <taxon>Glossata</taxon>
        <taxon>Ditrysia</taxon>
        <taxon>Noctuoidea</taxon>
        <taxon>Noctuidae</taxon>
        <taxon>Noctuinae</taxon>
        <taxon>Hadenini</taxon>
        <taxon>Mythimna</taxon>
    </lineage>
</organism>
<dbReference type="PANTHER" id="PTHR11257">
    <property type="entry name" value="CHEMOSENSORY PROTEIN-RELATED"/>
    <property type="match status" value="1"/>
</dbReference>
<evidence type="ECO:0000256" key="1">
    <source>
        <dbReference type="SAM" id="SignalP"/>
    </source>
</evidence>
<reference evidence="2" key="1">
    <citation type="submission" date="2022-05" db="EMBL/GenBank/DDBJ databases">
        <title>Identification and sex expression profiles of olfactory-related genes in Mythimna loreyi based on antennal transcriptome analysis.</title>
        <authorList>
            <person name="Zhang Y.-y."/>
            <person name="Guo J.-M."/>
        </authorList>
    </citation>
    <scope>NUCLEOTIDE SEQUENCE</scope>
</reference>